<organism evidence="1 2">
    <name type="scientific">Streptomyces flaveolus</name>
    <dbReference type="NCBI Taxonomy" id="67297"/>
    <lineage>
        <taxon>Bacteria</taxon>
        <taxon>Bacillati</taxon>
        <taxon>Actinomycetota</taxon>
        <taxon>Actinomycetes</taxon>
        <taxon>Kitasatosporales</taxon>
        <taxon>Streptomycetaceae</taxon>
        <taxon>Streptomyces</taxon>
    </lineage>
</organism>
<sequence length="125" mass="13735">MASTDNPLYGCVEEFRTTAQFLKAMSAQPYDTTGIDQWTVVFAELGHDLIILGTLPTPHEQEATDEGLSIFLDDNGMSSYRVTAPDVATAEHIVRSHFKTERADTEPWTDAVAIVTPGTTILPQH</sequence>
<evidence type="ECO:0000313" key="2">
    <source>
        <dbReference type="Proteomes" id="UP001490330"/>
    </source>
</evidence>
<comment type="caution">
    <text evidence="1">The sequence shown here is derived from an EMBL/GenBank/DDBJ whole genome shotgun (WGS) entry which is preliminary data.</text>
</comment>
<protein>
    <submittedName>
        <fullName evidence="1">Uncharacterized protein</fullName>
    </submittedName>
</protein>
<gene>
    <name evidence="1" type="ORF">ABT322_08215</name>
</gene>
<dbReference type="Proteomes" id="UP001490330">
    <property type="component" value="Unassembled WGS sequence"/>
</dbReference>
<accession>A0ABV1VB89</accession>
<proteinExistence type="predicted"/>
<evidence type="ECO:0000313" key="1">
    <source>
        <dbReference type="EMBL" id="MER6903759.1"/>
    </source>
</evidence>
<name>A0ABV1VB89_9ACTN</name>
<dbReference type="EMBL" id="JBEPCV010000005">
    <property type="protein sequence ID" value="MER6903759.1"/>
    <property type="molecule type" value="Genomic_DNA"/>
</dbReference>
<reference evidence="1 2" key="1">
    <citation type="submission" date="2024-06" db="EMBL/GenBank/DDBJ databases">
        <title>The Natural Products Discovery Center: Release of the First 8490 Sequenced Strains for Exploring Actinobacteria Biosynthetic Diversity.</title>
        <authorList>
            <person name="Kalkreuter E."/>
            <person name="Kautsar S.A."/>
            <person name="Yang D."/>
            <person name="Bader C.D."/>
            <person name="Teijaro C.N."/>
            <person name="Fluegel L."/>
            <person name="Davis C.M."/>
            <person name="Simpson J.R."/>
            <person name="Lauterbach L."/>
            <person name="Steele A.D."/>
            <person name="Gui C."/>
            <person name="Meng S."/>
            <person name="Li G."/>
            <person name="Viehrig K."/>
            <person name="Ye F."/>
            <person name="Su P."/>
            <person name="Kiefer A.F."/>
            <person name="Nichols A."/>
            <person name="Cepeda A.J."/>
            <person name="Yan W."/>
            <person name="Fan B."/>
            <person name="Jiang Y."/>
            <person name="Adhikari A."/>
            <person name="Zheng C.-J."/>
            <person name="Schuster L."/>
            <person name="Cowan T.M."/>
            <person name="Smanski M.J."/>
            <person name="Chevrette M.G."/>
            <person name="De Carvalho L.P.S."/>
            <person name="Shen B."/>
        </authorList>
    </citation>
    <scope>NUCLEOTIDE SEQUENCE [LARGE SCALE GENOMIC DNA]</scope>
    <source>
        <strain evidence="1 2">NPDC000632</strain>
    </source>
</reference>
<keyword evidence="2" id="KW-1185">Reference proteome</keyword>
<dbReference type="RefSeq" id="WP_350726254.1">
    <property type="nucleotide sequence ID" value="NZ_JBEPCO010000090.1"/>
</dbReference>